<dbReference type="AlphaFoldDB" id="A0A931CJ30"/>
<name>A0A931CJ30_9ACTN</name>
<dbReference type="Proteomes" id="UP000598146">
    <property type="component" value="Unassembled WGS sequence"/>
</dbReference>
<evidence type="ECO:0000313" key="2">
    <source>
        <dbReference type="Proteomes" id="UP000598146"/>
    </source>
</evidence>
<dbReference type="RefSeq" id="WP_196420691.1">
    <property type="nucleotide sequence ID" value="NZ_JADQTO010000048.1"/>
</dbReference>
<reference evidence="1" key="1">
    <citation type="submission" date="2020-11" db="EMBL/GenBank/DDBJ databases">
        <title>Isolation and identification of active actinomycetes.</title>
        <authorList>
            <person name="Sun X."/>
        </authorList>
    </citation>
    <scope>NUCLEOTIDE SEQUENCE</scope>
    <source>
        <strain evidence="1">NEAU-A11</strain>
    </source>
</reference>
<sequence length="329" mass="36202">MGLDIGVMPAGAELDRATVVTLLSRVLADDPDFPGAATGEYLETELVGDRLTTDWYLHPGRTGLKSVRVTVWDNFRMRPAAPFRAELVPVLELLRELAVATGGRFMVEGTDVTDVPLGRVLDMIAPDQTPVVPDGAVLVRTTETDEEFLRRYVAAGEERLALLRGAVPGLDLSRDSLVALWGWAIDRLRPRDPGTPLERVMLENGSFFQRPKNATLPMWYGRSAQVTPHVWSDESLALIDAIVFYAAEAVRAAVPELTWQIARKDTPGGGNMHIAQPVLAGRGDVIAPITALMPLLGKVYYKIKPDKPYPAPAAQDLRDWYDQAVAERR</sequence>
<comment type="caution">
    <text evidence="1">The sequence shown here is derived from an EMBL/GenBank/DDBJ whole genome shotgun (WGS) entry which is preliminary data.</text>
</comment>
<organism evidence="1 2">
    <name type="scientific">Actinoplanes aureus</name>
    <dbReference type="NCBI Taxonomy" id="2792083"/>
    <lineage>
        <taxon>Bacteria</taxon>
        <taxon>Bacillati</taxon>
        <taxon>Actinomycetota</taxon>
        <taxon>Actinomycetes</taxon>
        <taxon>Micromonosporales</taxon>
        <taxon>Micromonosporaceae</taxon>
        <taxon>Actinoplanes</taxon>
    </lineage>
</organism>
<proteinExistence type="predicted"/>
<gene>
    <name evidence="1" type="ORF">I4J89_46665</name>
</gene>
<evidence type="ECO:0000313" key="1">
    <source>
        <dbReference type="EMBL" id="MBG0568922.1"/>
    </source>
</evidence>
<keyword evidence="2" id="KW-1185">Reference proteome</keyword>
<accession>A0A931CJ30</accession>
<dbReference type="EMBL" id="JADQTO010000048">
    <property type="protein sequence ID" value="MBG0568922.1"/>
    <property type="molecule type" value="Genomic_DNA"/>
</dbReference>
<protein>
    <submittedName>
        <fullName evidence="1">Uncharacterized protein</fullName>
    </submittedName>
</protein>